<feature type="compositionally biased region" description="Low complexity" evidence="1">
    <location>
        <begin position="311"/>
        <end position="320"/>
    </location>
</feature>
<feature type="region of interest" description="Disordered" evidence="1">
    <location>
        <begin position="366"/>
        <end position="404"/>
    </location>
</feature>
<dbReference type="AlphaFoldDB" id="A0A2P6TD86"/>
<proteinExistence type="predicted"/>
<feature type="region of interest" description="Disordered" evidence="1">
    <location>
        <begin position="127"/>
        <end position="211"/>
    </location>
</feature>
<protein>
    <submittedName>
        <fullName evidence="3">Uncharacterized protein</fullName>
    </submittedName>
</protein>
<feature type="compositionally biased region" description="Low complexity" evidence="1">
    <location>
        <begin position="295"/>
        <end position="304"/>
    </location>
</feature>
<sequence>MLASLGQLALLIMLWPILLGLQLFELAEHGAAVALGAYFGLLQARAGCGRGSNCGGAFAAAAIAHLLLSRGGLTRLVWGAGAHRLAARAMSVPVPGTPPRRTDALRAADRLPSDALPAIGAIGPVAAQPAGPAEPAVPQPITPPPVATAGSLPSESTPLLAPVAEEAEAESSSSAAAAAAAATQAAPATPAQPAPQQAAPQPSPPAQPPAHPVLDAALAREEQLLAAFEPAGPEALQAAAAWLQATEPSPSMGGNGLHLPAEYTATEPQAGAGDRGPAAQGYQPLPQRPPEEAGKQAPAGAEPAGPEDKAPAAAAAAASPARPPRPLASAGSGRMSVASRGSGRSGSALSFDRMASHPLADLELDEEEGGSRLAGAAGSTGPAFSAGPFASAPAGALDSRTAGGLQAAAAEAATHAVHAAVAEAALPGAAGLQALPLGGEPAFSGGEMDAAELTADDSMDITRHTKREKR</sequence>
<comment type="caution">
    <text evidence="3">The sequence shown here is derived from an EMBL/GenBank/DDBJ whole genome shotgun (WGS) entry which is preliminary data.</text>
</comment>
<keyword evidence="2" id="KW-0732">Signal</keyword>
<evidence type="ECO:0000313" key="3">
    <source>
        <dbReference type="EMBL" id="PRW20608.1"/>
    </source>
</evidence>
<feature type="signal peptide" evidence="2">
    <location>
        <begin position="1"/>
        <end position="20"/>
    </location>
</feature>
<feature type="compositionally biased region" description="Low complexity" evidence="1">
    <location>
        <begin position="327"/>
        <end position="350"/>
    </location>
</feature>
<feature type="chain" id="PRO_5015179848" evidence="2">
    <location>
        <begin position="21"/>
        <end position="470"/>
    </location>
</feature>
<feature type="compositionally biased region" description="Low complexity" evidence="1">
    <location>
        <begin position="381"/>
        <end position="404"/>
    </location>
</feature>
<feature type="compositionally biased region" description="Low complexity" evidence="1">
    <location>
        <begin position="170"/>
        <end position="200"/>
    </location>
</feature>
<feature type="compositionally biased region" description="Pro residues" evidence="1">
    <location>
        <begin position="135"/>
        <end position="146"/>
    </location>
</feature>
<keyword evidence="4" id="KW-1185">Reference proteome</keyword>
<organism evidence="3 4">
    <name type="scientific">Chlorella sorokiniana</name>
    <name type="common">Freshwater green alga</name>
    <dbReference type="NCBI Taxonomy" id="3076"/>
    <lineage>
        <taxon>Eukaryota</taxon>
        <taxon>Viridiplantae</taxon>
        <taxon>Chlorophyta</taxon>
        <taxon>core chlorophytes</taxon>
        <taxon>Trebouxiophyceae</taxon>
        <taxon>Chlorellales</taxon>
        <taxon>Chlorellaceae</taxon>
        <taxon>Chlorella clade</taxon>
        <taxon>Chlorella</taxon>
    </lineage>
</organism>
<gene>
    <name evidence="3" type="ORF">C2E21_8880</name>
</gene>
<feature type="region of interest" description="Disordered" evidence="1">
    <location>
        <begin position="435"/>
        <end position="470"/>
    </location>
</feature>
<dbReference type="EMBL" id="LHPG02000022">
    <property type="protein sequence ID" value="PRW20608.1"/>
    <property type="molecule type" value="Genomic_DNA"/>
</dbReference>
<evidence type="ECO:0000256" key="2">
    <source>
        <dbReference type="SAM" id="SignalP"/>
    </source>
</evidence>
<evidence type="ECO:0000256" key="1">
    <source>
        <dbReference type="SAM" id="MobiDB-lite"/>
    </source>
</evidence>
<feature type="compositionally biased region" description="Pro residues" evidence="1">
    <location>
        <begin position="201"/>
        <end position="211"/>
    </location>
</feature>
<reference evidence="3 4" key="1">
    <citation type="journal article" date="2018" name="Plant J.">
        <title>Genome sequences of Chlorella sorokiniana UTEX 1602 and Micractinium conductrix SAG 241.80: implications to maltose excretion by a green alga.</title>
        <authorList>
            <person name="Arriola M.B."/>
            <person name="Velmurugan N."/>
            <person name="Zhang Y."/>
            <person name="Plunkett M.H."/>
            <person name="Hondzo H."/>
            <person name="Barney B.M."/>
        </authorList>
    </citation>
    <scope>NUCLEOTIDE SEQUENCE [LARGE SCALE GENOMIC DNA]</scope>
    <source>
        <strain evidence="4">UTEX 1602</strain>
    </source>
</reference>
<accession>A0A2P6TD86</accession>
<feature type="region of interest" description="Disordered" evidence="1">
    <location>
        <begin position="267"/>
        <end position="350"/>
    </location>
</feature>
<dbReference type="Proteomes" id="UP000239899">
    <property type="component" value="Unassembled WGS sequence"/>
</dbReference>
<name>A0A2P6TD86_CHLSO</name>
<evidence type="ECO:0000313" key="4">
    <source>
        <dbReference type="Proteomes" id="UP000239899"/>
    </source>
</evidence>